<dbReference type="InterPro" id="IPR016140">
    <property type="entry name" value="Bifunc_inhib/LTP/seed_store"/>
</dbReference>
<evidence type="ECO:0000313" key="6">
    <source>
        <dbReference type="Proteomes" id="UP001161247"/>
    </source>
</evidence>
<keyword evidence="3" id="KW-0732">Signal</keyword>
<dbReference type="Pfam" id="PF00234">
    <property type="entry name" value="Tryp_alpha_amyl"/>
    <property type="match status" value="2"/>
</dbReference>
<dbReference type="SMART" id="SM00499">
    <property type="entry name" value="AAI"/>
    <property type="match status" value="2"/>
</dbReference>
<reference evidence="5" key="1">
    <citation type="submission" date="2023-03" db="EMBL/GenBank/DDBJ databases">
        <authorList>
            <person name="Julca I."/>
        </authorList>
    </citation>
    <scope>NUCLEOTIDE SEQUENCE</scope>
</reference>
<evidence type="ECO:0000256" key="3">
    <source>
        <dbReference type="SAM" id="SignalP"/>
    </source>
</evidence>
<dbReference type="Gene3D" id="1.10.110.10">
    <property type="entry name" value="Plant lipid-transfer and hydrophobic proteins"/>
    <property type="match status" value="2"/>
</dbReference>
<dbReference type="InterPro" id="IPR036312">
    <property type="entry name" value="Bifun_inhib/LTP/seed_sf"/>
</dbReference>
<gene>
    <name evidence="5" type="ORF">OLC1_LOCUS19432</name>
</gene>
<dbReference type="Proteomes" id="UP001161247">
    <property type="component" value="Chromosome 7"/>
</dbReference>
<dbReference type="PANTHER" id="PTHR35496:SF20">
    <property type="entry name" value="2S SEED STORAGE PROTEIN 1-RELATED"/>
    <property type="match status" value="1"/>
</dbReference>
<proteinExistence type="inferred from homology"/>
<comment type="similarity">
    <text evidence="1">Belongs to the 2S seed storage albumins family.</text>
</comment>
<evidence type="ECO:0000256" key="1">
    <source>
        <dbReference type="ARBA" id="ARBA00008262"/>
    </source>
</evidence>
<keyword evidence="2" id="KW-1015">Disulfide bond</keyword>
<accession>A0AAV1DYS4</accession>
<dbReference type="AlphaFoldDB" id="A0AAV1DYS4"/>
<dbReference type="GO" id="GO:0045735">
    <property type="term" value="F:nutrient reservoir activity"/>
    <property type="evidence" value="ECO:0007669"/>
    <property type="project" value="InterPro"/>
</dbReference>
<dbReference type="EMBL" id="OX459124">
    <property type="protein sequence ID" value="CAI9112192.1"/>
    <property type="molecule type" value="Genomic_DNA"/>
</dbReference>
<organism evidence="5 6">
    <name type="scientific">Oldenlandia corymbosa var. corymbosa</name>
    <dbReference type="NCBI Taxonomy" id="529605"/>
    <lineage>
        <taxon>Eukaryota</taxon>
        <taxon>Viridiplantae</taxon>
        <taxon>Streptophyta</taxon>
        <taxon>Embryophyta</taxon>
        <taxon>Tracheophyta</taxon>
        <taxon>Spermatophyta</taxon>
        <taxon>Magnoliopsida</taxon>
        <taxon>eudicotyledons</taxon>
        <taxon>Gunneridae</taxon>
        <taxon>Pentapetalae</taxon>
        <taxon>asterids</taxon>
        <taxon>lamiids</taxon>
        <taxon>Gentianales</taxon>
        <taxon>Rubiaceae</taxon>
        <taxon>Rubioideae</taxon>
        <taxon>Spermacoceae</taxon>
        <taxon>Hedyotis-Oldenlandia complex</taxon>
        <taxon>Oldenlandia</taxon>
    </lineage>
</organism>
<dbReference type="PANTHER" id="PTHR35496">
    <property type="entry name" value="2S SEED STORAGE PROTEIN 1-RELATED"/>
    <property type="match status" value="1"/>
</dbReference>
<evidence type="ECO:0000256" key="2">
    <source>
        <dbReference type="ARBA" id="ARBA00023157"/>
    </source>
</evidence>
<sequence>MAKSVSVVAIIVVLVLLSLAQATELTKNTTSGVDEEKPLIPPGREPWRQRCDQQIKQQMGHIRGCRAYLTYITRPETQPGGGRGTAQQFLMDCCHGIKNMPEQCRCEAVERALNLQPGEFQFVRMNNMRTIASGRRGPPLEKKRDCKFEIGRGIRFLRYCECYLHIIKGAHDCGETGTPMIDIDPDVLYEIPCCETLQGMPEECRCGAVRAVLRMLQEDWPEEGMEEMKKLAKLPSMCLSRGPQQCQV</sequence>
<dbReference type="InterPro" id="IPR000617">
    <property type="entry name" value="Napin/2SS/CON"/>
</dbReference>
<dbReference type="SUPFAM" id="SSF47699">
    <property type="entry name" value="Bifunctional inhibitor/lipid-transfer protein/seed storage 2S albumin"/>
    <property type="match status" value="2"/>
</dbReference>
<protein>
    <submittedName>
        <fullName evidence="5">OLC1v1012604C1</fullName>
    </submittedName>
</protein>
<feature type="domain" description="Bifunctional inhibitor/plant lipid transfer protein/seed storage helical" evidence="4">
    <location>
        <begin position="173"/>
        <end position="246"/>
    </location>
</feature>
<evidence type="ECO:0000259" key="4">
    <source>
        <dbReference type="SMART" id="SM00499"/>
    </source>
</evidence>
<feature type="domain" description="Bifunctional inhibitor/plant lipid transfer protein/seed storage helical" evidence="4">
    <location>
        <begin position="51"/>
        <end position="146"/>
    </location>
</feature>
<keyword evidence="6" id="KW-1185">Reference proteome</keyword>
<name>A0AAV1DYS4_OLDCO</name>
<feature type="chain" id="PRO_5043707177" evidence="3">
    <location>
        <begin position="23"/>
        <end position="248"/>
    </location>
</feature>
<evidence type="ECO:0000313" key="5">
    <source>
        <dbReference type="EMBL" id="CAI9112192.1"/>
    </source>
</evidence>
<feature type="signal peptide" evidence="3">
    <location>
        <begin position="1"/>
        <end position="22"/>
    </location>
</feature>